<name>K8EIM3_9CHLO</name>
<evidence type="ECO:0000256" key="1">
    <source>
        <dbReference type="ARBA" id="ARBA00001974"/>
    </source>
</evidence>
<evidence type="ECO:0000313" key="7">
    <source>
        <dbReference type="Proteomes" id="UP000198341"/>
    </source>
</evidence>
<keyword evidence="7" id="KW-1185">Reference proteome</keyword>
<dbReference type="STRING" id="41875.K8EIM3"/>
<sequence>MLLRRRSFFTSPQIRRKEVVSRRRSRRHASAFDENASPKESSSIKKVVVLGGGFGGLYCALKLDSLFATNTRGDDSGEKKKPTMIVTLIDTNEKFLFKPLMYELLNSDMEETDVAPLYEELLENTTVRFLQKEAMRVEPEKVLKTKSGSKVSGTGGEVIVRDVETKEEERVKYDYLVVSLGAKVDFESEKNFVKGAREFAMPFNGLDDVKRMREKIERLKEDGAERGERTVAVVGAGYAGVELALCLARWFEREDGLKDVKIKLVAKDGKVLSSATVGGKNAARKALEKASNVEIVDGVVGAIERSSSESSKVNISLTKGDSSLQTIESVDMCCWTVGLSAKLPTSENDWPFEQDPRTGKIVTDSTLKVAGYDRVFALGDNSIQREYEKKDAANREEEKPATAQVAFQAADYCAWNVWSAINKKSLLPFRYQHLGDMMTLGDKEAAVQFPVGEETTLDGSAAFALRRLAYLYRMPTNGQRLKIGRKWLSAISSNPSAFVGEVIEGLNSYTSSR</sequence>
<dbReference type="PANTHER" id="PTHR42913:SF4">
    <property type="entry name" value="ALTERNATIVE NAD(P)H-UBIQUINONE OXIDOREDUCTASE C1, CHLOROPLASTIC_MITOCHONDRIAL"/>
    <property type="match status" value="1"/>
</dbReference>
<dbReference type="InterPro" id="IPR036188">
    <property type="entry name" value="FAD/NAD-bd_sf"/>
</dbReference>
<dbReference type="PRINTS" id="PR00368">
    <property type="entry name" value="FADPNR"/>
</dbReference>
<proteinExistence type="predicted"/>
<protein>
    <submittedName>
        <fullName evidence="6">FAD-dependent pyridine nucleotide-disulphide oxidoreductase</fullName>
    </submittedName>
</protein>
<dbReference type="GO" id="GO:0003955">
    <property type="term" value="F:NAD(P)H dehydrogenase (quinone) activity"/>
    <property type="evidence" value="ECO:0007669"/>
    <property type="project" value="TreeGrafter"/>
</dbReference>
<accession>K8EIM3</accession>
<dbReference type="AlphaFoldDB" id="K8EIM3"/>
<dbReference type="GO" id="GO:0042372">
    <property type="term" value="P:phylloquinone biosynthetic process"/>
    <property type="evidence" value="ECO:0007669"/>
    <property type="project" value="TreeGrafter"/>
</dbReference>
<dbReference type="PANTHER" id="PTHR42913">
    <property type="entry name" value="APOPTOSIS-INDUCING FACTOR 1"/>
    <property type="match status" value="1"/>
</dbReference>
<dbReference type="InterPro" id="IPR051169">
    <property type="entry name" value="NADH-Q_oxidoreductase"/>
</dbReference>
<keyword evidence="3" id="KW-0274">FAD</keyword>
<comment type="cofactor">
    <cofactor evidence="1">
        <name>FAD</name>
        <dbReference type="ChEBI" id="CHEBI:57692"/>
    </cofactor>
</comment>
<evidence type="ECO:0000256" key="2">
    <source>
        <dbReference type="ARBA" id="ARBA00022630"/>
    </source>
</evidence>
<dbReference type="Pfam" id="PF07992">
    <property type="entry name" value="Pyr_redox_2"/>
    <property type="match status" value="1"/>
</dbReference>
<evidence type="ECO:0000259" key="5">
    <source>
        <dbReference type="Pfam" id="PF07992"/>
    </source>
</evidence>
<dbReference type="OrthoDB" id="5376590at2759"/>
<evidence type="ECO:0000256" key="4">
    <source>
        <dbReference type="ARBA" id="ARBA00023002"/>
    </source>
</evidence>
<dbReference type="eggNOG" id="KOG2495">
    <property type="taxonomic scope" value="Eukaryota"/>
</dbReference>
<dbReference type="InterPro" id="IPR023753">
    <property type="entry name" value="FAD/NAD-binding_dom"/>
</dbReference>
<evidence type="ECO:0000256" key="3">
    <source>
        <dbReference type="ARBA" id="ARBA00022827"/>
    </source>
</evidence>
<dbReference type="EMBL" id="FO082271">
    <property type="protein sequence ID" value="CCO17854.1"/>
    <property type="molecule type" value="Genomic_DNA"/>
</dbReference>
<keyword evidence="2" id="KW-0285">Flavoprotein</keyword>
<dbReference type="GO" id="GO:0009507">
    <property type="term" value="C:chloroplast"/>
    <property type="evidence" value="ECO:0007669"/>
    <property type="project" value="TreeGrafter"/>
</dbReference>
<dbReference type="Proteomes" id="UP000198341">
    <property type="component" value="Chromosome 8"/>
</dbReference>
<dbReference type="Gene3D" id="3.50.50.100">
    <property type="match status" value="1"/>
</dbReference>
<gene>
    <name evidence="6" type="ORF">Bathy08g03260</name>
</gene>
<reference evidence="6 7" key="1">
    <citation type="submission" date="2011-10" db="EMBL/GenBank/DDBJ databases">
        <authorList>
            <person name="Genoscope - CEA"/>
        </authorList>
    </citation>
    <scope>NUCLEOTIDE SEQUENCE [LARGE SCALE GENOMIC DNA]</scope>
    <source>
        <strain evidence="6 7">RCC 1105</strain>
    </source>
</reference>
<evidence type="ECO:0000313" key="6">
    <source>
        <dbReference type="EMBL" id="CCO17854.1"/>
    </source>
</evidence>
<dbReference type="RefSeq" id="XP_007511733.1">
    <property type="nucleotide sequence ID" value="XM_007511671.1"/>
</dbReference>
<dbReference type="SUPFAM" id="SSF51905">
    <property type="entry name" value="FAD/NAD(P)-binding domain"/>
    <property type="match status" value="2"/>
</dbReference>
<keyword evidence="4" id="KW-0560">Oxidoreductase</keyword>
<dbReference type="GeneID" id="19014305"/>
<organism evidence="6 7">
    <name type="scientific">Bathycoccus prasinos</name>
    <dbReference type="NCBI Taxonomy" id="41875"/>
    <lineage>
        <taxon>Eukaryota</taxon>
        <taxon>Viridiplantae</taxon>
        <taxon>Chlorophyta</taxon>
        <taxon>Mamiellophyceae</taxon>
        <taxon>Mamiellales</taxon>
        <taxon>Bathycoccaceae</taxon>
        <taxon>Bathycoccus</taxon>
    </lineage>
</organism>
<dbReference type="PRINTS" id="PR00411">
    <property type="entry name" value="PNDRDTASEI"/>
</dbReference>
<dbReference type="GO" id="GO:0019646">
    <property type="term" value="P:aerobic electron transport chain"/>
    <property type="evidence" value="ECO:0007669"/>
    <property type="project" value="TreeGrafter"/>
</dbReference>
<feature type="domain" description="FAD/NAD(P)-binding" evidence="5">
    <location>
        <begin position="45"/>
        <end position="410"/>
    </location>
</feature>
<dbReference type="KEGG" id="bpg:Bathy08g03260"/>